<name>A0A5C3NSS9_9APHY</name>
<sequence>MHDTASRNVPSLPPVVFGLQSEHYTGSSAKSPRSPPLPLSHLPLSLSTPPALQLRLSSTAMRILGPHCPFSHTTRIGTHIFRDSDAAGEYLKHLSFAGQRQDSGMAPAAKKPVIWVLSQAAVFSAIGEGQIPVPSACSCYRGRPGDVPLVNWCGTALSGLTLHAVSARPAREDNRVPGLCASRQTTCRQHAPDD</sequence>
<dbReference type="Proteomes" id="UP000308197">
    <property type="component" value="Unassembled WGS sequence"/>
</dbReference>
<evidence type="ECO:0000313" key="1">
    <source>
        <dbReference type="EMBL" id="TFK79617.1"/>
    </source>
</evidence>
<dbReference type="AlphaFoldDB" id="A0A5C3NSS9"/>
<keyword evidence="2" id="KW-1185">Reference proteome</keyword>
<dbReference type="InParanoid" id="A0A5C3NSS9"/>
<accession>A0A5C3NSS9</accession>
<dbReference type="EMBL" id="ML211981">
    <property type="protein sequence ID" value="TFK79617.1"/>
    <property type="molecule type" value="Genomic_DNA"/>
</dbReference>
<reference evidence="1 2" key="1">
    <citation type="journal article" date="2019" name="Nat. Ecol. Evol.">
        <title>Megaphylogeny resolves global patterns of mushroom evolution.</title>
        <authorList>
            <person name="Varga T."/>
            <person name="Krizsan K."/>
            <person name="Foldi C."/>
            <person name="Dima B."/>
            <person name="Sanchez-Garcia M."/>
            <person name="Sanchez-Ramirez S."/>
            <person name="Szollosi G.J."/>
            <person name="Szarkandi J.G."/>
            <person name="Papp V."/>
            <person name="Albert L."/>
            <person name="Andreopoulos W."/>
            <person name="Angelini C."/>
            <person name="Antonin V."/>
            <person name="Barry K.W."/>
            <person name="Bougher N.L."/>
            <person name="Buchanan P."/>
            <person name="Buyck B."/>
            <person name="Bense V."/>
            <person name="Catcheside P."/>
            <person name="Chovatia M."/>
            <person name="Cooper J."/>
            <person name="Damon W."/>
            <person name="Desjardin D."/>
            <person name="Finy P."/>
            <person name="Geml J."/>
            <person name="Haridas S."/>
            <person name="Hughes K."/>
            <person name="Justo A."/>
            <person name="Karasinski D."/>
            <person name="Kautmanova I."/>
            <person name="Kiss B."/>
            <person name="Kocsube S."/>
            <person name="Kotiranta H."/>
            <person name="LaButti K.M."/>
            <person name="Lechner B.E."/>
            <person name="Liimatainen K."/>
            <person name="Lipzen A."/>
            <person name="Lukacs Z."/>
            <person name="Mihaltcheva S."/>
            <person name="Morgado L.N."/>
            <person name="Niskanen T."/>
            <person name="Noordeloos M.E."/>
            <person name="Ohm R.A."/>
            <person name="Ortiz-Santana B."/>
            <person name="Ovrebo C."/>
            <person name="Racz N."/>
            <person name="Riley R."/>
            <person name="Savchenko A."/>
            <person name="Shiryaev A."/>
            <person name="Soop K."/>
            <person name="Spirin V."/>
            <person name="Szebenyi C."/>
            <person name="Tomsovsky M."/>
            <person name="Tulloss R.E."/>
            <person name="Uehling J."/>
            <person name="Grigoriev I.V."/>
            <person name="Vagvolgyi C."/>
            <person name="Papp T."/>
            <person name="Martin F.M."/>
            <person name="Miettinen O."/>
            <person name="Hibbett D.S."/>
            <person name="Nagy L.G."/>
        </authorList>
    </citation>
    <scope>NUCLEOTIDE SEQUENCE [LARGE SCALE GENOMIC DNA]</scope>
    <source>
        <strain evidence="1 2">HHB13444</strain>
    </source>
</reference>
<organism evidence="1 2">
    <name type="scientific">Polyporus arcularius HHB13444</name>
    <dbReference type="NCBI Taxonomy" id="1314778"/>
    <lineage>
        <taxon>Eukaryota</taxon>
        <taxon>Fungi</taxon>
        <taxon>Dikarya</taxon>
        <taxon>Basidiomycota</taxon>
        <taxon>Agaricomycotina</taxon>
        <taxon>Agaricomycetes</taxon>
        <taxon>Polyporales</taxon>
        <taxon>Polyporaceae</taxon>
        <taxon>Polyporus</taxon>
    </lineage>
</organism>
<evidence type="ECO:0000313" key="2">
    <source>
        <dbReference type="Proteomes" id="UP000308197"/>
    </source>
</evidence>
<gene>
    <name evidence="1" type="ORF">K466DRAFT_606010</name>
</gene>
<proteinExistence type="predicted"/>
<protein>
    <submittedName>
        <fullName evidence="1">Uncharacterized protein</fullName>
    </submittedName>
</protein>